<evidence type="ECO:0000256" key="7">
    <source>
        <dbReference type="ARBA" id="ARBA00022840"/>
    </source>
</evidence>
<evidence type="ECO:0000256" key="5">
    <source>
        <dbReference type="ARBA" id="ARBA00022723"/>
    </source>
</evidence>
<keyword evidence="7" id="KW-0067">ATP-binding</keyword>
<evidence type="ECO:0000259" key="10">
    <source>
        <dbReference type="Pfam" id="PF01909"/>
    </source>
</evidence>
<comment type="similarity">
    <text evidence="9">Belongs to the MntA antitoxin family.</text>
</comment>
<dbReference type="Pfam" id="PF01909">
    <property type="entry name" value="NTP_transf_2"/>
    <property type="match status" value="1"/>
</dbReference>
<evidence type="ECO:0000256" key="8">
    <source>
        <dbReference type="ARBA" id="ARBA00022842"/>
    </source>
</evidence>
<evidence type="ECO:0000256" key="4">
    <source>
        <dbReference type="ARBA" id="ARBA00022695"/>
    </source>
</evidence>
<comment type="cofactor">
    <cofactor evidence="1">
        <name>Mg(2+)</name>
        <dbReference type="ChEBI" id="CHEBI:18420"/>
    </cofactor>
</comment>
<name>A0A975B7T2_9BACT</name>
<feature type="domain" description="Polymerase nucleotidyl transferase" evidence="10">
    <location>
        <begin position="18"/>
        <end position="96"/>
    </location>
</feature>
<dbReference type="PANTHER" id="PTHR33571:SF19">
    <property type="entry name" value="PROTEIN ADENYLYLTRANSFERASE MJ0128-RELATED"/>
    <property type="match status" value="1"/>
</dbReference>
<proteinExistence type="inferred from homology"/>
<protein>
    <submittedName>
        <fullName evidence="11">Nucleotidyltransferase domain-containing protein</fullName>
    </submittedName>
</protein>
<dbReference type="RefSeq" id="WP_207692113.1">
    <property type="nucleotide sequence ID" value="NZ_CP061799.1"/>
</dbReference>
<evidence type="ECO:0000313" key="11">
    <source>
        <dbReference type="EMBL" id="QTA80467.1"/>
    </source>
</evidence>
<accession>A0A975B7T2</accession>
<keyword evidence="2" id="KW-1277">Toxin-antitoxin system</keyword>
<evidence type="ECO:0000256" key="2">
    <source>
        <dbReference type="ARBA" id="ARBA00022649"/>
    </source>
</evidence>
<keyword evidence="3" id="KW-0808">Transferase</keyword>
<evidence type="ECO:0000256" key="6">
    <source>
        <dbReference type="ARBA" id="ARBA00022741"/>
    </source>
</evidence>
<dbReference type="Gene3D" id="3.30.460.10">
    <property type="entry name" value="Beta Polymerase, domain 2"/>
    <property type="match status" value="1"/>
</dbReference>
<keyword evidence="4" id="KW-0548">Nucleotidyltransferase</keyword>
<keyword evidence="12" id="KW-1185">Reference proteome</keyword>
<organism evidence="11 12">
    <name type="scientific">Desulfonema limicola</name>
    <dbReference type="NCBI Taxonomy" id="45656"/>
    <lineage>
        <taxon>Bacteria</taxon>
        <taxon>Pseudomonadati</taxon>
        <taxon>Thermodesulfobacteriota</taxon>
        <taxon>Desulfobacteria</taxon>
        <taxon>Desulfobacterales</taxon>
        <taxon>Desulfococcaceae</taxon>
        <taxon>Desulfonema</taxon>
    </lineage>
</organism>
<dbReference type="GO" id="GO:0016779">
    <property type="term" value="F:nucleotidyltransferase activity"/>
    <property type="evidence" value="ECO:0007669"/>
    <property type="project" value="UniProtKB-KW"/>
</dbReference>
<dbReference type="EMBL" id="CP061799">
    <property type="protein sequence ID" value="QTA80467.1"/>
    <property type="molecule type" value="Genomic_DNA"/>
</dbReference>
<evidence type="ECO:0000256" key="1">
    <source>
        <dbReference type="ARBA" id="ARBA00001946"/>
    </source>
</evidence>
<sequence length="97" mass="11092">MKNLEEIKNIIQHKKPVLIKKHKIKDIGIFGSYVRGEQRLNSDIDILISFEEFPGLIEFVGIENELSEYLGTKVDLVTKTGLKQGIGKHILKEVVYL</sequence>
<dbReference type="AlphaFoldDB" id="A0A975B7T2"/>
<dbReference type="InterPro" id="IPR043519">
    <property type="entry name" value="NT_sf"/>
</dbReference>
<dbReference type="KEGG" id="dli:dnl_27720"/>
<reference evidence="11" key="1">
    <citation type="journal article" date="2021" name="Microb. Physiol.">
        <title>Proteogenomic Insights into the Physiology of Marine, Sulfate-Reducing, Filamentous Desulfonema limicola and Desulfonema magnum.</title>
        <authorList>
            <person name="Schnaars V."/>
            <person name="Wohlbrand L."/>
            <person name="Scheve S."/>
            <person name="Hinrichs C."/>
            <person name="Reinhardt R."/>
            <person name="Rabus R."/>
        </authorList>
    </citation>
    <scope>NUCLEOTIDE SEQUENCE</scope>
    <source>
        <strain evidence="11">5ac10</strain>
    </source>
</reference>
<keyword evidence="5" id="KW-0479">Metal-binding</keyword>
<evidence type="ECO:0000313" key="12">
    <source>
        <dbReference type="Proteomes" id="UP000663720"/>
    </source>
</evidence>
<evidence type="ECO:0000256" key="9">
    <source>
        <dbReference type="ARBA" id="ARBA00038276"/>
    </source>
</evidence>
<dbReference type="GO" id="GO:0005524">
    <property type="term" value="F:ATP binding"/>
    <property type="evidence" value="ECO:0007669"/>
    <property type="project" value="UniProtKB-KW"/>
</dbReference>
<dbReference type="CDD" id="cd05403">
    <property type="entry name" value="NT_KNTase_like"/>
    <property type="match status" value="1"/>
</dbReference>
<dbReference type="GO" id="GO:0046872">
    <property type="term" value="F:metal ion binding"/>
    <property type="evidence" value="ECO:0007669"/>
    <property type="project" value="UniProtKB-KW"/>
</dbReference>
<keyword evidence="8" id="KW-0460">Magnesium</keyword>
<gene>
    <name evidence="11" type="ORF">dnl_27720</name>
</gene>
<dbReference type="Proteomes" id="UP000663720">
    <property type="component" value="Chromosome"/>
</dbReference>
<dbReference type="SUPFAM" id="SSF81301">
    <property type="entry name" value="Nucleotidyltransferase"/>
    <property type="match status" value="1"/>
</dbReference>
<evidence type="ECO:0000256" key="3">
    <source>
        <dbReference type="ARBA" id="ARBA00022679"/>
    </source>
</evidence>
<dbReference type="InterPro" id="IPR002934">
    <property type="entry name" value="Polymerase_NTP_transf_dom"/>
</dbReference>
<dbReference type="PANTHER" id="PTHR33571">
    <property type="entry name" value="SSL8005 PROTEIN"/>
    <property type="match status" value="1"/>
</dbReference>
<dbReference type="InterPro" id="IPR052038">
    <property type="entry name" value="Type-VII_TA_antitoxin"/>
</dbReference>
<keyword evidence="6" id="KW-0547">Nucleotide-binding</keyword>